<dbReference type="PANTHER" id="PTHR37984:SF9">
    <property type="entry name" value="INTEGRASE CATALYTIC DOMAIN-CONTAINING PROTEIN"/>
    <property type="match status" value="1"/>
</dbReference>
<dbReference type="SUPFAM" id="SSF56672">
    <property type="entry name" value="DNA/RNA polymerases"/>
    <property type="match status" value="1"/>
</dbReference>
<organism evidence="2 3">
    <name type="scientific">Dryococelus australis</name>
    <dbReference type="NCBI Taxonomy" id="614101"/>
    <lineage>
        <taxon>Eukaryota</taxon>
        <taxon>Metazoa</taxon>
        <taxon>Ecdysozoa</taxon>
        <taxon>Arthropoda</taxon>
        <taxon>Hexapoda</taxon>
        <taxon>Insecta</taxon>
        <taxon>Pterygota</taxon>
        <taxon>Neoptera</taxon>
        <taxon>Polyneoptera</taxon>
        <taxon>Phasmatodea</taxon>
        <taxon>Verophasmatodea</taxon>
        <taxon>Anareolatae</taxon>
        <taxon>Phasmatidae</taxon>
        <taxon>Eurycanthinae</taxon>
        <taxon>Dryococelus</taxon>
    </lineage>
</organism>
<dbReference type="Gene3D" id="3.10.10.10">
    <property type="entry name" value="HIV Type 1 Reverse Transcriptase, subunit A, domain 1"/>
    <property type="match status" value="1"/>
</dbReference>
<dbReference type="CDD" id="cd01647">
    <property type="entry name" value="RT_LTR"/>
    <property type="match status" value="1"/>
</dbReference>
<sequence length="316" mass="36030">MPILGLNACVKLNFISKVVKLSHEETSNDGVIDTVSCCRSKQSFLMENKSHFEGIGTYPGRHKIELKENIIPVVNPNSKCIISKVDKVTDWVYNNPYYINKCIKTERFPIPTVDKLRYKLTGKQWYTAIDMKDCFHEIELDEDSKNLYERLPKGVSSARDVFQRCQNFTKIFGCIEGVGIYFYDMIIATVSEEEHVNILKVVLERAKQYSLQYKVTQVKCLGTIFDADGVRPDLEKVESISRLKDPANKKRTFTCVGVQIDASQFSLGACLLQNSQPAVTFASRSLTESEEKYPQIGTFFLAICFALDKFHEFVYG</sequence>
<dbReference type="InterPro" id="IPR043502">
    <property type="entry name" value="DNA/RNA_pol_sf"/>
</dbReference>
<name>A0ABQ9HU93_9NEOP</name>
<dbReference type="InterPro" id="IPR041577">
    <property type="entry name" value="RT_RNaseH_2"/>
</dbReference>
<comment type="caution">
    <text evidence="2">The sequence shown here is derived from an EMBL/GenBank/DDBJ whole genome shotgun (WGS) entry which is preliminary data.</text>
</comment>
<evidence type="ECO:0000313" key="2">
    <source>
        <dbReference type="EMBL" id="KAJ8887958.1"/>
    </source>
</evidence>
<dbReference type="InterPro" id="IPR050951">
    <property type="entry name" value="Retrovirus_Pol_polyprotein"/>
</dbReference>
<dbReference type="Gene3D" id="3.30.70.270">
    <property type="match status" value="1"/>
</dbReference>
<evidence type="ECO:0000259" key="1">
    <source>
        <dbReference type="Pfam" id="PF17919"/>
    </source>
</evidence>
<protein>
    <recommendedName>
        <fullName evidence="1">Reverse transcriptase/retrotransposon-derived protein RNase H-like domain-containing protein</fullName>
    </recommendedName>
</protein>
<dbReference type="InterPro" id="IPR043128">
    <property type="entry name" value="Rev_trsase/Diguanyl_cyclase"/>
</dbReference>
<keyword evidence="3" id="KW-1185">Reference proteome</keyword>
<proteinExistence type="predicted"/>
<reference evidence="2 3" key="1">
    <citation type="submission" date="2023-02" db="EMBL/GenBank/DDBJ databases">
        <title>LHISI_Scaffold_Assembly.</title>
        <authorList>
            <person name="Stuart O.P."/>
            <person name="Cleave R."/>
            <person name="Magrath M.J.L."/>
            <person name="Mikheyev A.S."/>
        </authorList>
    </citation>
    <scope>NUCLEOTIDE SEQUENCE [LARGE SCALE GENOMIC DNA]</scope>
    <source>
        <strain evidence="2">Daus_M_001</strain>
        <tissue evidence="2">Leg muscle</tissue>
    </source>
</reference>
<accession>A0ABQ9HU93</accession>
<gene>
    <name evidence="2" type="ORF">PR048_007442</name>
</gene>
<dbReference type="Pfam" id="PF17919">
    <property type="entry name" value="RT_RNaseH_2"/>
    <property type="match status" value="1"/>
</dbReference>
<dbReference type="PANTHER" id="PTHR37984">
    <property type="entry name" value="PROTEIN CBG26694"/>
    <property type="match status" value="1"/>
</dbReference>
<feature type="domain" description="Reverse transcriptase/retrotransposon-derived protein RNase H-like" evidence="1">
    <location>
        <begin position="258"/>
        <end position="316"/>
    </location>
</feature>
<dbReference type="Proteomes" id="UP001159363">
    <property type="component" value="Chromosome 3"/>
</dbReference>
<dbReference type="EMBL" id="JARBHB010000003">
    <property type="protein sequence ID" value="KAJ8887958.1"/>
    <property type="molecule type" value="Genomic_DNA"/>
</dbReference>
<evidence type="ECO:0000313" key="3">
    <source>
        <dbReference type="Proteomes" id="UP001159363"/>
    </source>
</evidence>